<evidence type="ECO:0000259" key="1">
    <source>
        <dbReference type="Pfam" id="PF03235"/>
    </source>
</evidence>
<accession>A0A1H8KZU0</accession>
<dbReference type="PANTHER" id="PTHR39639">
    <property type="entry name" value="CHROMOSOME 16, WHOLE GENOME SHOTGUN SEQUENCE"/>
    <property type="match status" value="1"/>
</dbReference>
<dbReference type="EMBL" id="FODJ01000003">
    <property type="protein sequence ID" value="SEN98394.1"/>
    <property type="molecule type" value="Genomic_DNA"/>
</dbReference>
<proteinExistence type="predicted"/>
<dbReference type="STRING" id="872970.SAMN04488134_10329"/>
<keyword evidence="3" id="KW-1185">Reference proteome</keyword>
<dbReference type="OrthoDB" id="9770340at2"/>
<dbReference type="InterPro" id="IPR004919">
    <property type="entry name" value="GmrSD_N"/>
</dbReference>
<organism evidence="2 3">
    <name type="scientific">Amphibacillus marinus</name>
    <dbReference type="NCBI Taxonomy" id="872970"/>
    <lineage>
        <taxon>Bacteria</taxon>
        <taxon>Bacillati</taxon>
        <taxon>Bacillota</taxon>
        <taxon>Bacilli</taxon>
        <taxon>Bacillales</taxon>
        <taxon>Bacillaceae</taxon>
        <taxon>Amphibacillus</taxon>
    </lineage>
</organism>
<feature type="domain" description="GmrSD restriction endonucleases N-terminal" evidence="1">
    <location>
        <begin position="10"/>
        <end position="157"/>
    </location>
</feature>
<dbReference type="AlphaFoldDB" id="A0A1H8KZU0"/>
<dbReference type="Pfam" id="PF03235">
    <property type="entry name" value="GmrSD_N"/>
    <property type="match status" value="1"/>
</dbReference>
<evidence type="ECO:0000313" key="3">
    <source>
        <dbReference type="Proteomes" id="UP000199300"/>
    </source>
</evidence>
<gene>
    <name evidence="2" type="ORF">SAMN04488134_10329</name>
</gene>
<dbReference type="PANTHER" id="PTHR39639:SF1">
    <property type="entry name" value="DUF262 DOMAIN-CONTAINING PROTEIN"/>
    <property type="match status" value="1"/>
</dbReference>
<reference evidence="2 3" key="1">
    <citation type="submission" date="2016-10" db="EMBL/GenBank/DDBJ databases">
        <authorList>
            <person name="de Groot N.N."/>
        </authorList>
    </citation>
    <scope>NUCLEOTIDE SEQUENCE [LARGE SCALE GENOMIC DNA]</scope>
    <source>
        <strain evidence="2 3">CGMCC 1.10434</strain>
    </source>
</reference>
<dbReference type="Proteomes" id="UP000199300">
    <property type="component" value="Unassembled WGS sequence"/>
</dbReference>
<protein>
    <recommendedName>
        <fullName evidence="1">GmrSD restriction endonucleases N-terminal domain-containing protein</fullName>
    </recommendedName>
</protein>
<dbReference type="RefSeq" id="WP_091495766.1">
    <property type="nucleotide sequence ID" value="NZ_FODJ01000003.1"/>
</dbReference>
<name>A0A1H8KZU0_9BACI</name>
<evidence type="ECO:0000313" key="2">
    <source>
        <dbReference type="EMBL" id="SEN98394.1"/>
    </source>
</evidence>
<sequence>MRCTATELEIETIFNRIKTNDFDLQPDFQRGEVWSVPKKRKLIDSILRGWRIPPIHVIENKNYVDEVLDGQQRLATIRGFLRDEIKIDGKLSPLDDHILNLDGLKFSQLDVDTQRKFKKYSVTIIRLTEYLPEEPAELFYRLNQPATLTSAEQRNAFVGDTRNQIRELVDSFERAGANKETIGFTNSRMAYDDVISKFCYILEIGTLRRKITSSDISEKYRSNEPFSMNVYIEAKDILEFFIKSAIRSNDFYSKRLSLNKATLFSWLIFLHRYMNRLEPNELSEMMFEFEHARQLAKGKEDLNIFSKNDIGLNLSAKYPFYQSMFLIFNQRASMGSTDANSIISRDIILEIFLLIFFKEKRFNDDLYDRVIGVYSQTQNLSLTLEKVAEELNWGAQI</sequence>